<dbReference type="SUPFAM" id="SSF51569">
    <property type="entry name" value="Aldolase"/>
    <property type="match status" value="1"/>
</dbReference>
<name>A0AA38RIQ6_9PEZI</name>
<evidence type="ECO:0000256" key="1">
    <source>
        <dbReference type="ARBA" id="ARBA00006477"/>
    </source>
</evidence>
<reference evidence="5" key="1">
    <citation type="submission" date="2022-07" db="EMBL/GenBank/DDBJ databases">
        <title>Fungi with potential for degradation of polypropylene.</title>
        <authorList>
            <person name="Gostincar C."/>
        </authorList>
    </citation>
    <scope>NUCLEOTIDE SEQUENCE</scope>
    <source>
        <strain evidence="5">EXF-13308</strain>
    </source>
</reference>
<dbReference type="Gene3D" id="3.40.50.10860">
    <property type="entry name" value="Leucine Dehydrogenase, chain A, domain 1"/>
    <property type="match status" value="1"/>
</dbReference>
<sequence>MSAAPQNRRAFHQDASIILVGCRGAGKRSLGFIGALHLRRRLITEDHYFQQVTGLSRVTFLAKHGKDAFARKNAEVFRRMLEDNQRKCIIECGMSSFSEDAQEVLRKYSRTNPVVYVHRENDEVLRLLDSPDGERILRADESHRSCSNLEYYNLYDPSSANRSDAGPNWDNHLLATPSSLIHAKEDFVRFLDLITGHALSRTFLESPFSVRAIPPEYRQYSYAMRLRLSYLVDMDLTWEDFEARADCIELIIDHWPNDLYNVIARQVALIRRHLGVPVIYHVEENPRGERRRSAEERAKMDTELLELGLRLGVDYLSLDLQRTNISVKDILAHRGRSKIIGNFWNLKFGAIPWADDSQLNNYRHAQALGCDIVRMVRFCSGDSPNEKLLEFREKVERTIPDPKPPLVAYDISVLGIRTPLQGRILNPVKHPDIENERDHLATVCTANNSFMLLFRQFELHPLNFFVFGANVSYSLSPAMHNAAYEFAGMPHTFQAVQCTTMDELNKICSDNSFGGASLTAPFKVAIMPHLKLKSHHASVIGAVNVLLPLRGKTSLIIDHANSRNKSGPTNEFYGDNTDWSSILTCLRRAISPRNYVQPTRTTALVVGAGGMARAAIYALIQLGCRNIFIYNRTIQNAQTVADHFNSWTASQGISPAGKQQNGALQVCHVVTSITQPWPAGYQQPTIIVSCVPATSSDGSPPADFEVPIQWLRSPTGGVVVELAYEPHVTPLMAQMQTYRETVAPLWVVVDGLDNLAEMAVEAFELMTGRLAPKRLMREVCRKTWEQQRRDMSSMS</sequence>
<comment type="similarity">
    <text evidence="1">In the 2nd section; belongs to the type-I 3-dehydroquinase family.</text>
</comment>
<dbReference type="Gene3D" id="3.20.20.70">
    <property type="entry name" value="Aldolase class I"/>
    <property type="match status" value="1"/>
</dbReference>
<dbReference type="InterPro" id="IPR046346">
    <property type="entry name" value="Aminoacid_DH-like_N_sf"/>
</dbReference>
<evidence type="ECO:0000259" key="4">
    <source>
        <dbReference type="Pfam" id="PF08501"/>
    </source>
</evidence>
<dbReference type="SUPFAM" id="SSF52540">
    <property type="entry name" value="P-loop containing nucleoside triphosphate hydrolases"/>
    <property type="match status" value="1"/>
</dbReference>
<dbReference type="InterPro" id="IPR001381">
    <property type="entry name" value="DHquinase_I"/>
</dbReference>
<dbReference type="Pfam" id="PF01488">
    <property type="entry name" value="Shikimate_DH"/>
    <property type="match status" value="1"/>
</dbReference>
<evidence type="ECO:0000259" key="3">
    <source>
        <dbReference type="Pfam" id="PF01488"/>
    </source>
</evidence>
<comment type="caution">
    <text evidence="5">The sequence shown here is derived from an EMBL/GenBank/DDBJ whole genome shotgun (WGS) entry which is preliminary data.</text>
</comment>
<gene>
    <name evidence="5" type="ORF">NKR23_g11718</name>
</gene>
<dbReference type="PANTHER" id="PTHR21090:SF17">
    <property type="entry name" value="QUINATE REPRESSOR PROTEIN"/>
    <property type="match status" value="1"/>
</dbReference>
<dbReference type="Pfam" id="PF08501">
    <property type="entry name" value="Shikimate_dh_N"/>
    <property type="match status" value="1"/>
</dbReference>
<dbReference type="FunFam" id="3.40.50.720:FF:000386">
    <property type="entry name" value="Quinate repressor protein"/>
    <property type="match status" value="1"/>
</dbReference>
<dbReference type="Pfam" id="PF01487">
    <property type="entry name" value="DHquinase_I"/>
    <property type="match status" value="1"/>
</dbReference>
<dbReference type="InterPro" id="IPR006151">
    <property type="entry name" value="Shikm_DH/Glu-tRNA_Rdtase"/>
</dbReference>
<evidence type="ECO:0000313" key="5">
    <source>
        <dbReference type="EMBL" id="KAJ9131577.1"/>
    </source>
</evidence>
<dbReference type="InterPro" id="IPR036291">
    <property type="entry name" value="NAD(P)-bd_dom_sf"/>
</dbReference>
<dbReference type="GO" id="GO:0003866">
    <property type="term" value="F:3-phosphoshikimate 1-carboxyvinyltransferase activity"/>
    <property type="evidence" value="ECO:0007669"/>
    <property type="project" value="TreeGrafter"/>
</dbReference>
<dbReference type="Proteomes" id="UP001174694">
    <property type="component" value="Unassembled WGS sequence"/>
</dbReference>
<accession>A0AA38RIQ6</accession>
<protein>
    <submittedName>
        <fullName evidence="5">Quinate repressor protein</fullName>
    </submittedName>
</protein>
<dbReference type="Pfam" id="PF01202">
    <property type="entry name" value="SKI"/>
    <property type="match status" value="1"/>
</dbReference>
<organism evidence="5 6">
    <name type="scientific">Pleurostoma richardsiae</name>
    <dbReference type="NCBI Taxonomy" id="41990"/>
    <lineage>
        <taxon>Eukaryota</taxon>
        <taxon>Fungi</taxon>
        <taxon>Dikarya</taxon>
        <taxon>Ascomycota</taxon>
        <taxon>Pezizomycotina</taxon>
        <taxon>Sordariomycetes</taxon>
        <taxon>Sordariomycetidae</taxon>
        <taxon>Calosphaeriales</taxon>
        <taxon>Pleurostomataceae</taxon>
        <taxon>Pleurostoma</taxon>
    </lineage>
</organism>
<dbReference type="PANTHER" id="PTHR21090">
    <property type="entry name" value="AROM/DEHYDROQUINATE SYNTHASE"/>
    <property type="match status" value="1"/>
</dbReference>
<dbReference type="AlphaFoldDB" id="A0AA38RIQ6"/>
<comment type="similarity">
    <text evidence="2">In the N-terminal section; belongs to the shikimate kinase family.</text>
</comment>
<feature type="domain" description="Shikimate dehydrogenase substrate binding N-terminal" evidence="4">
    <location>
        <begin position="466"/>
        <end position="546"/>
    </location>
</feature>
<dbReference type="InterPro" id="IPR027417">
    <property type="entry name" value="P-loop_NTPase"/>
</dbReference>
<dbReference type="GO" id="GO:0004764">
    <property type="term" value="F:shikimate 3-dehydrogenase (NADP+) activity"/>
    <property type="evidence" value="ECO:0007669"/>
    <property type="project" value="InterPro"/>
</dbReference>
<dbReference type="CDD" id="cd01065">
    <property type="entry name" value="NAD_bind_Shikimate_DH"/>
    <property type="match status" value="1"/>
</dbReference>
<dbReference type="InterPro" id="IPR013708">
    <property type="entry name" value="Shikimate_DH-bd_N"/>
</dbReference>
<dbReference type="EMBL" id="JANBVO010000067">
    <property type="protein sequence ID" value="KAJ9131577.1"/>
    <property type="molecule type" value="Genomic_DNA"/>
</dbReference>
<feature type="domain" description="Quinate/shikimate 5-dehydrogenase/glutamyl-tRNA reductase" evidence="3">
    <location>
        <begin position="600"/>
        <end position="646"/>
    </location>
</feature>
<dbReference type="Gene3D" id="3.40.50.720">
    <property type="entry name" value="NAD(P)-binding Rossmann-like Domain"/>
    <property type="match status" value="1"/>
</dbReference>
<dbReference type="GO" id="GO:0009423">
    <property type="term" value="P:chorismate biosynthetic process"/>
    <property type="evidence" value="ECO:0007669"/>
    <property type="project" value="TreeGrafter"/>
</dbReference>
<dbReference type="InterPro" id="IPR031322">
    <property type="entry name" value="Shikimate/glucono_kinase"/>
</dbReference>
<dbReference type="Gene3D" id="3.40.50.300">
    <property type="entry name" value="P-loop containing nucleotide triphosphate hydrolases"/>
    <property type="match status" value="1"/>
</dbReference>
<keyword evidence="6" id="KW-1185">Reference proteome</keyword>
<dbReference type="SUPFAM" id="SSF51735">
    <property type="entry name" value="NAD(P)-binding Rossmann-fold domains"/>
    <property type="match status" value="1"/>
</dbReference>
<dbReference type="GO" id="GO:0003855">
    <property type="term" value="F:3-dehydroquinate dehydratase activity"/>
    <property type="evidence" value="ECO:0007669"/>
    <property type="project" value="InterPro"/>
</dbReference>
<evidence type="ECO:0000313" key="6">
    <source>
        <dbReference type="Proteomes" id="UP001174694"/>
    </source>
</evidence>
<dbReference type="InterPro" id="IPR013785">
    <property type="entry name" value="Aldolase_TIM"/>
</dbReference>
<dbReference type="SUPFAM" id="SSF53223">
    <property type="entry name" value="Aminoacid dehydrogenase-like, N-terminal domain"/>
    <property type="match status" value="1"/>
</dbReference>
<evidence type="ECO:0000256" key="2">
    <source>
        <dbReference type="ARBA" id="ARBA00009349"/>
    </source>
</evidence>
<proteinExistence type="inferred from homology"/>